<proteinExistence type="predicted"/>
<accession>A0A927JE43</accession>
<keyword evidence="1" id="KW-0812">Transmembrane</keyword>
<gene>
    <name evidence="2" type="ORF">HT102_13090</name>
</gene>
<keyword evidence="1" id="KW-1133">Transmembrane helix</keyword>
<dbReference type="RefSeq" id="WP_192039885.1">
    <property type="nucleotide sequence ID" value="NZ_JACYWE010000008.1"/>
</dbReference>
<evidence type="ECO:0000313" key="3">
    <source>
        <dbReference type="Proteomes" id="UP000642993"/>
    </source>
</evidence>
<feature type="transmembrane region" description="Helical" evidence="1">
    <location>
        <begin position="78"/>
        <end position="98"/>
    </location>
</feature>
<sequence length="148" mass="14951">MTSRTALCLLAIHAVAGLVGGIAMRVSGLGGWVSAIVLGVAIGLGAGTFATVGATLAHRRESRRPSPTGFAWRRRYTAAVAATVLLGTGLALFALAVARAGSVASITLVELMVLATVTLAFSLISAAISQACLPSRHGSGGKEHDPLF</sequence>
<dbReference type="AlphaFoldDB" id="A0A927JE43"/>
<evidence type="ECO:0000313" key="2">
    <source>
        <dbReference type="EMBL" id="MBD8507418.1"/>
    </source>
</evidence>
<organism evidence="2 3">
    <name type="scientific">Lolliginicoccus lacisalsi</name>
    <dbReference type="NCBI Taxonomy" id="2742202"/>
    <lineage>
        <taxon>Bacteria</taxon>
        <taxon>Bacillati</taxon>
        <taxon>Actinomycetota</taxon>
        <taxon>Actinomycetes</taxon>
        <taxon>Mycobacteriales</taxon>
        <taxon>Hoyosellaceae</taxon>
        <taxon>Lolliginicoccus</taxon>
    </lineage>
</organism>
<comment type="caution">
    <text evidence="2">The sequence shown here is derived from an EMBL/GenBank/DDBJ whole genome shotgun (WGS) entry which is preliminary data.</text>
</comment>
<keyword evidence="1" id="KW-0472">Membrane</keyword>
<dbReference type="EMBL" id="JACYWE010000008">
    <property type="protein sequence ID" value="MBD8507418.1"/>
    <property type="molecule type" value="Genomic_DNA"/>
</dbReference>
<reference evidence="2" key="1">
    <citation type="submission" date="2020-09" db="EMBL/GenBank/DDBJ databases">
        <title>Hoyosella lacisalsi sp. nov., a halotolerant actinobacterium isolated from soil of Lake Gudzhirganskoe.</title>
        <authorList>
            <person name="Yang Q."/>
            <person name="Guo P.Y."/>
            <person name="Liu S.W."/>
            <person name="Li F.N."/>
            <person name="Sun C.H."/>
        </authorList>
    </citation>
    <scope>NUCLEOTIDE SEQUENCE</scope>
    <source>
        <strain evidence="2">G463</strain>
    </source>
</reference>
<name>A0A927JE43_9ACTN</name>
<keyword evidence="3" id="KW-1185">Reference proteome</keyword>
<evidence type="ECO:0000256" key="1">
    <source>
        <dbReference type="SAM" id="Phobius"/>
    </source>
</evidence>
<dbReference type="Proteomes" id="UP000642993">
    <property type="component" value="Unassembled WGS sequence"/>
</dbReference>
<feature type="transmembrane region" description="Helical" evidence="1">
    <location>
        <begin position="31"/>
        <end position="57"/>
    </location>
</feature>
<protein>
    <submittedName>
        <fullName evidence="2">Uncharacterized protein</fullName>
    </submittedName>
</protein>
<feature type="transmembrane region" description="Helical" evidence="1">
    <location>
        <begin position="104"/>
        <end position="128"/>
    </location>
</feature>